<evidence type="ECO:0000313" key="2">
    <source>
        <dbReference type="Proteomes" id="UP000827872"/>
    </source>
</evidence>
<dbReference type="Proteomes" id="UP000827872">
    <property type="component" value="Linkage Group LG16"/>
</dbReference>
<reference evidence="1" key="1">
    <citation type="submission" date="2021-08" db="EMBL/GenBank/DDBJ databases">
        <title>The first chromosome-level gecko genome reveals the dynamic sex chromosomes of Neotropical dwarf geckos (Sphaerodactylidae: Sphaerodactylus).</title>
        <authorList>
            <person name="Pinto B.J."/>
            <person name="Keating S.E."/>
            <person name="Gamble T."/>
        </authorList>
    </citation>
    <scope>NUCLEOTIDE SEQUENCE</scope>
    <source>
        <strain evidence="1">TG3544</strain>
    </source>
</reference>
<sequence>MSQATTPPVTRPPLLTISQTDILSPSLLSSGPTGEPGPELSGTTLQGWHLAQNGRRQALQGSLAPNSAAQHCRAGVWPKTANAKPRREAWQQCQSATHAFESPCMSCSAGTVDDTSFAEDATRIDESHWRATADPHDPPQHQVTSTE</sequence>
<protein>
    <submittedName>
        <fullName evidence="1">Uncharacterized protein</fullName>
    </submittedName>
</protein>
<organism evidence="1 2">
    <name type="scientific">Sphaerodactylus townsendi</name>
    <dbReference type="NCBI Taxonomy" id="933632"/>
    <lineage>
        <taxon>Eukaryota</taxon>
        <taxon>Metazoa</taxon>
        <taxon>Chordata</taxon>
        <taxon>Craniata</taxon>
        <taxon>Vertebrata</taxon>
        <taxon>Euteleostomi</taxon>
        <taxon>Lepidosauria</taxon>
        <taxon>Squamata</taxon>
        <taxon>Bifurcata</taxon>
        <taxon>Gekkota</taxon>
        <taxon>Sphaerodactylidae</taxon>
        <taxon>Sphaerodactylus</taxon>
    </lineage>
</organism>
<proteinExistence type="predicted"/>
<keyword evidence="2" id="KW-1185">Reference proteome</keyword>
<accession>A0ACB8EFE2</accession>
<evidence type="ECO:0000313" key="1">
    <source>
        <dbReference type="EMBL" id="KAH7990826.1"/>
    </source>
</evidence>
<dbReference type="EMBL" id="CM037629">
    <property type="protein sequence ID" value="KAH7990826.1"/>
    <property type="molecule type" value="Genomic_DNA"/>
</dbReference>
<name>A0ACB8EFE2_9SAUR</name>
<comment type="caution">
    <text evidence="1">The sequence shown here is derived from an EMBL/GenBank/DDBJ whole genome shotgun (WGS) entry which is preliminary data.</text>
</comment>
<gene>
    <name evidence="1" type="ORF">K3G42_011900</name>
</gene>